<keyword evidence="6" id="KW-1185">Reference proteome</keyword>
<dbReference type="InterPro" id="IPR018062">
    <property type="entry name" value="HTH_AraC-typ_CS"/>
</dbReference>
<dbReference type="PROSITE" id="PS00041">
    <property type="entry name" value="HTH_ARAC_FAMILY_1"/>
    <property type="match status" value="1"/>
</dbReference>
<evidence type="ECO:0000313" key="6">
    <source>
        <dbReference type="Proteomes" id="UP001172083"/>
    </source>
</evidence>
<keyword evidence="3" id="KW-0804">Transcription</keyword>
<evidence type="ECO:0000256" key="3">
    <source>
        <dbReference type="ARBA" id="ARBA00023163"/>
    </source>
</evidence>
<dbReference type="SUPFAM" id="SSF46689">
    <property type="entry name" value="Homeodomain-like"/>
    <property type="match status" value="2"/>
</dbReference>
<dbReference type="InterPro" id="IPR053142">
    <property type="entry name" value="PchR_regulatory_protein"/>
</dbReference>
<dbReference type="PRINTS" id="PR00032">
    <property type="entry name" value="HTHARAC"/>
</dbReference>
<dbReference type="SMART" id="SM00342">
    <property type="entry name" value="HTH_ARAC"/>
    <property type="match status" value="1"/>
</dbReference>
<dbReference type="EMBL" id="JAUJEB010000005">
    <property type="protein sequence ID" value="MDN5214855.1"/>
    <property type="molecule type" value="Genomic_DNA"/>
</dbReference>
<evidence type="ECO:0000313" key="5">
    <source>
        <dbReference type="EMBL" id="MDN5214855.1"/>
    </source>
</evidence>
<dbReference type="Proteomes" id="UP001172083">
    <property type="component" value="Unassembled WGS sequence"/>
</dbReference>
<comment type="caution">
    <text evidence="5">The sequence shown here is derived from an EMBL/GenBank/DDBJ whole genome shotgun (WGS) entry which is preliminary data.</text>
</comment>
<dbReference type="RefSeq" id="WP_346760193.1">
    <property type="nucleotide sequence ID" value="NZ_JAUJEB010000005.1"/>
</dbReference>
<dbReference type="PROSITE" id="PS01124">
    <property type="entry name" value="HTH_ARAC_FAMILY_2"/>
    <property type="match status" value="1"/>
</dbReference>
<keyword evidence="1" id="KW-0805">Transcription regulation</keyword>
<proteinExistence type="predicted"/>
<dbReference type="Pfam" id="PF12833">
    <property type="entry name" value="HTH_18"/>
    <property type="match status" value="1"/>
</dbReference>
<organism evidence="5 6">
    <name type="scientific">Agaribacillus aureus</name>
    <dbReference type="NCBI Taxonomy" id="3051825"/>
    <lineage>
        <taxon>Bacteria</taxon>
        <taxon>Pseudomonadati</taxon>
        <taxon>Bacteroidota</taxon>
        <taxon>Cytophagia</taxon>
        <taxon>Cytophagales</taxon>
        <taxon>Splendidivirgaceae</taxon>
        <taxon>Agaribacillus</taxon>
    </lineage>
</organism>
<dbReference type="PANTHER" id="PTHR47893">
    <property type="entry name" value="REGULATORY PROTEIN PCHR"/>
    <property type="match status" value="1"/>
</dbReference>
<dbReference type="InterPro" id="IPR020449">
    <property type="entry name" value="Tscrpt_reg_AraC-type_HTH"/>
</dbReference>
<reference evidence="5" key="1">
    <citation type="submission" date="2023-06" db="EMBL/GenBank/DDBJ databases">
        <title>Genomic of Agaribacillus aureum.</title>
        <authorList>
            <person name="Wang G."/>
        </authorList>
    </citation>
    <scope>NUCLEOTIDE SEQUENCE</scope>
    <source>
        <strain evidence="5">BMA12</strain>
    </source>
</reference>
<dbReference type="Gene3D" id="1.10.10.60">
    <property type="entry name" value="Homeodomain-like"/>
    <property type="match status" value="2"/>
</dbReference>
<dbReference type="PANTHER" id="PTHR47893:SF1">
    <property type="entry name" value="REGULATORY PROTEIN PCHR"/>
    <property type="match status" value="1"/>
</dbReference>
<name>A0ABT8LAS2_9BACT</name>
<protein>
    <submittedName>
        <fullName evidence="5">AraC family transcriptional regulator</fullName>
    </submittedName>
</protein>
<accession>A0ABT8LAS2</accession>
<sequence>MSHPEVLLAYEHPLPDIFSADKLQEQSAVVTLPYGKLEVRRWFFDGIRINHYKNYFRDRFCFEKQNADQIVSLSFNLKGAYVIRQSGHTYTVKRGQHNIVHTKGYSNTFENQELQGESFSIEWEPEAFYRLAKDGNDTLKQFLLKMQKDEPAVLSPTSLFIHPDLHTAIQSILTCAYSGHMKKLFLLSKCVEILVMQAEAYDQSLRRENIFYKKKDDQDRLVYARQILQEKMENPPTLSELSKIIGINEYKLKRGFRELFGVTVFGYLSDFRLERAKEELQDSGKSIGEIAYLLGYYSPQHFANAFRKKFGISPSEFRK</sequence>
<evidence type="ECO:0000259" key="4">
    <source>
        <dbReference type="PROSITE" id="PS01124"/>
    </source>
</evidence>
<dbReference type="InterPro" id="IPR009057">
    <property type="entry name" value="Homeodomain-like_sf"/>
</dbReference>
<keyword evidence="2" id="KW-0238">DNA-binding</keyword>
<evidence type="ECO:0000256" key="2">
    <source>
        <dbReference type="ARBA" id="ARBA00023125"/>
    </source>
</evidence>
<feature type="domain" description="HTH araC/xylS-type" evidence="4">
    <location>
        <begin position="222"/>
        <end position="319"/>
    </location>
</feature>
<gene>
    <name evidence="5" type="ORF">QQ020_22435</name>
</gene>
<dbReference type="InterPro" id="IPR018060">
    <property type="entry name" value="HTH_AraC"/>
</dbReference>
<evidence type="ECO:0000256" key="1">
    <source>
        <dbReference type="ARBA" id="ARBA00023015"/>
    </source>
</evidence>